<keyword evidence="1" id="KW-0472">Membrane</keyword>
<dbReference type="AlphaFoldDB" id="A0A2P9ALU4"/>
<accession>A0A2P9ALU4</accession>
<organism evidence="2 3">
    <name type="scientific">Mesorhizobium delmotii</name>
    <dbReference type="NCBI Taxonomy" id="1631247"/>
    <lineage>
        <taxon>Bacteria</taxon>
        <taxon>Pseudomonadati</taxon>
        <taxon>Pseudomonadota</taxon>
        <taxon>Alphaproteobacteria</taxon>
        <taxon>Hyphomicrobiales</taxon>
        <taxon>Phyllobacteriaceae</taxon>
        <taxon>Mesorhizobium</taxon>
    </lineage>
</organism>
<protein>
    <submittedName>
        <fullName evidence="2">Uncharacterized protein</fullName>
    </submittedName>
</protein>
<keyword evidence="1" id="KW-0812">Transmembrane</keyword>
<keyword evidence="1" id="KW-1133">Transmembrane helix</keyword>
<evidence type="ECO:0000313" key="3">
    <source>
        <dbReference type="Proteomes" id="UP000245698"/>
    </source>
</evidence>
<reference evidence="3" key="1">
    <citation type="submission" date="2016-12" db="EMBL/GenBank/DDBJ databases">
        <authorList>
            <person name="Brunel B."/>
        </authorList>
    </citation>
    <scope>NUCLEOTIDE SEQUENCE [LARGE SCALE GENOMIC DNA]</scope>
</reference>
<dbReference type="Proteomes" id="UP000245698">
    <property type="component" value="Unassembled WGS sequence"/>
</dbReference>
<proteinExistence type="predicted"/>
<sequence length="110" mass="12067">MTRPFESGMSLRLVTSPIWHARRLKNGAMKVLGFLRTFEVIFVREPSLLPVFGKLGIKPPAAIAAAPTVSKNMVIRIRKLLSSHGALALKLSVVVWTVLVLAAVFFITQA</sequence>
<gene>
    <name evidence="2" type="ORF">BQ8482_250007</name>
</gene>
<feature type="transmembrane region" description="Helical" evidence="1">
    <location>
        <begin position="87"/>
        <end position="107"/>
    </location>
</feature>
<evidence type="ECO:0000313" key="2">
    <source>
        <dbReference type="EMBL" id="SJM32122.1"/>
    </source>
</evidence>
<keyword evidence="3" id="KW-1185">Reference proteome</keyword>
<evidence type="ECO:0000256" key="1">
    <source>
        <dbReference type="SAM" id="Phobius"/>
    </source>
</evidence>
<name>A0A2P9ALU4_9HYPH</name>
<dbReference type="EMBL" id="FUIG01000032">
    <property type="protein sequence ID" value="SJM32122.1"/>
    <property type="molecule type" value="Genomic_DNA"/>
</dbReference>